<sequence length="119" mass="13636">LLRNLDVGSVQTPLKYINQVWENGELSGEWKHSEIILIPKPGKELCLENLQPIAFASCAAKLMERVVLKRLQLHMEKTVEFSHTMFAFREHLSTQDVMLPLKEDILGPFPGRRPKQCSP</sequence>
<keyword evidence="1" id="KW-0808">Transferase</keyword>
<accession>A0A090X8E9</accession>
<organism evidence="1">
    <name type="scientific">Ixodes ricinus</name>
    <name type="common">Common tick</name>
    <name type="synonym">Acarus ricinus</name>
    <dbReference type="NCBI Taxonomy" id="34613"/>
    <lineage>
        <taxon>Eukaryota</taxon>
        <taxon>Metazoa</taxon>
        <taxon>Ecdysozoa</taxon>
        <taxon>Arthropoda</taxon>
        <taxon>Chelicerata</taxon>
        <taxon>Arachnida</taxon>
        <taxon>Acari</taxon>
        <taxon>Parasitiformes</taxon>
        <taxon>Ixodida</taxon>
        <taxon>Ixodoidea</taxon>
        <taxon>Ixodidae</taxon>
        <taxon>Ixodinae</taxon>
        <taxon>Ixodes</taxon>
    </lineage>
</organism>
<keyword evidence="1" id="KW-0548">Nucleotidyltransferase</keyword>
<dbReference type="AlphaFoldDB" id="A0A090X8E9"/>
<evidence type="ECO:0000313" key="1">
    <source>
        <dbReference type="EMBL" id="JAC92716.1"/>
    </source>
</evidence>
<proteinExistence type="evidence at transcript level"/>
<feature type="non-terminal residue" evidence="1">
    <location>
        <position position="1"/>
    </location>
</feature>
<dbReference type="PANTHER" id="PTHR19446">
    <property type="entry name" value="REVERSE TRANSCRIPTASES"/>
    <property type="match status" value="1"/>
</dbReference>
<keyword evidence="1" id="KW-0695">RNA-directed DNA polymerase</keyword>
<reference evidence="1" key="1">
    <citation type="journal article" date="2015" name="PLoS Negl. Trop. Dis.">
        <title>Deep Sequencing Analysis of the Ixodes ricinus Haemocytome.</title>
        <authorList>
            <person name="Kotsyfakis M."/>
            <person name="Kopacek P."/>
            <person name="Franta Z."/>
            <person name="Pedra J.H."/>
            <person name="Ribeiro J.M."/>
        </authorList>
    </citation>
    <scope>NUCLEOTIDE SEQUENCE</scope>
</reference>
<dbReference type="EMBL" id="GBIH01001994">
    <property type="protein sequence ID" value="JAC92716.1"/>
    <property type="molecule type" value="mRNA"/>
</dbReference>
<dbReference type="GO" id="GO:0003964">
    <property type="term" value="F:RNA-directed DNA polymerase activity"/>
    <property type="evidence" value="ECO:0007669"/>
    <property type="project" value="UniProtKB-KW"/>
</dbReference>
<protein>
    <submittedName>
        <fullName evidence="1">Putative reverse transcriptase</fullName>
    </submittedName>
</protein>
<name>A0A090X8E9_IXORI</name>